<dbReference type="AlphaFoldDB" id="A0A7W6RRY7"/>
<keyword evidence="1" id="KW-0732">Signal</keyword>
<dbReference type="EMBL" id="JACIGM010000012">
    <property type="protein sequence ID" value="MBB4277337.1"/>
    <property type="molecule type" value="Genomic_DNA"/>
</dbReference>
<name>A0A7W6RRY7_9HYPH</name>
<feature type="signal peptide" evidence="1">
    <location>
        <begin position="1"/>
        <end position="20"/>
    </location>
</feature>
<organism evidence="2 3">
    <name type="scientific">Rhizobium mongolense</name>
    <dbReference type="NCBI Taxonomy" id="57676"/>
    <lineage>
        <taxon>Bacteria</taxon>
        <taxon>Pseudomonadati</taxon>
        <taxon>Pseudomonadota</taxon>
        <taxon>Alphaproteobacteria</taxon>
        <taxon>Hyphomicrobiales</taxon>
        <taxon>Rhizobiaceae</taxon>
        <taxon>Rhizobium/Agrobacterium group</taxon>
        <taxon>Rhizobium</taxon>
    </lineage>
</organism>
<dbReference type="Proteomes" id="UP000533641">
    <property type="component" value="Unassembled WGS sequence"/>
</dbReference>
<proteinExistence type="predicted"/>
<comment type="caution">
    <text evidence="2">The sequence shown here is derived from an EMBL/GenBank/DDBJ whole genome shotgun (WGS) entry which is preliminary data.</text>
</comment>
<feature type="chain" id="PRO_5030667765" evidence="1">
    <location>
        <begin position="21"/>
        <end position="175"/>
    </location>
</feature>
<evidence type="ECO:0000313" key="2">
    <source>
        <dbReference type="EMBL" id="MBB4277337.1"/>
    </source>
</evidence>
<reference evidence="2 3" key="1">
    <citation type="submission" date="2020-08" db="EMBL/GenBank/DDBJ databases">
        <title>Genomic Encyclopedia of Type Strains, Phase IV (KMG-V): Genome sequencing to study the core and pangenomes of soil and plant-associated prokaryotes.</title>
        <authorList>
            <person name="Whitman W."/>
        </authorList>
    </citation>
    <scope>NUCLEOTIDE SEQUENCE [LARGE SCALE GENOMIC DNA]</scope>
    <source>
        <strain evidence="2 3">SEMIA 402</strain>
    </source>
</reference>
<accession>A0A7W6RRY7</accession>
<gene>
    <name evidence="2" type="ORF">GGE12_005140</name>
</gene>
<dbReference type="RefSeq" id="WP_183927910.1">
    <property type="nucleotide sequence ID" value="NZ_JACIGM010000012.1"/>
</dbReference>
<evidence type="ECO:0000313" key="3">
    <source>
        <dbReference type="Proteomes" id="UP000533641"/>
    </source>
</evidence>
<sequence>MINRLAALPVIFLVSLPAAVGNYRPANGCTLDYPQSVLKNGSFKLDKEKGSGSESIALTPTIDVSVESGGCEYSTRIYRFSIFLTGDENQMSGIEYVKAVELLAMLERRKELALDFSGARKALQSYMALVVVPKLGEQLYIRNDTENQFSEKVWIDVDRSTEPTHIAVTLASGPY</sequence>
<evidence type="ECO:0000256" key="1">
    <source>
        <dbReference type="SAM" id="SignalP"/>
    </source>
</evidence>
<protein>
    <submittedName>
        <fullName evidence="2">Uncharacterized protein</fullName>
    </submittedName>
</protein>